<dbReference type="PANTHER" id="PTHR23407">
    <property type="entry name" value="ATPASE INHIBITOR/5-FORMYLTETRAHYDROFOLATE CYCLO-LIGASE"/>
    <property type="match status" value="1"/>
</dbReference>
<dbReference type="EMBL" id="LN829119">
    <property type="protein sequence ID" value="CPR21975.1"/>
    <property type="molecule type" value="Genomic_DNA"/>
</dbReference>
<dbReference type="GO" id="GO:0009396">
    <property type="term" value="P:folic acid-containing compound biosynthetic process"/>
    <property type="evidence" value="ECO:0007669"/>
    <property type="project" value="TreeGrafter"/>
</dbReference>
<reference evidence="6" key="1">
    <citation type="submission" date="2015-02" db="EMBL/GenBank/DDBJ databases">
        <authorList>
            <person name="Chooi Y.-H."/>
        </authorList>
    </citation>
    <scope>NUCLEOTIDE SEQUENCE [LARGE SCALE GENOMIC DNA]</scope>
    <source>
        <strain evidence="6">strain Y</strain>
    </source>
</reference>
<proteinExistence type="inferred from homology"/>
<dbReference type="KEGG" id="fiy:BN1229_v1_3408"/>
<sequence>MSGRDDDRDEGGSYASPPCLMHEIDPAYMGLDVQQQQDVSRWRRSECLRLIDARLAMPVVERTAHADAIVSRLDEIIGGVEGKVVSAYWPMRGEPNLRIWLEALEMRGGTGALPVVEQKGAPLIFRLWRKGEPLEKGIWNIPVPSHRAAAVTPDVIIAPVVGFDRACYRLGYGGGYFDRTLACATNRPLTVGVGYSVMEIPTIYPQTYDVAMDVVVTEREAIRR</sequence>
<protein>
    <recommendedName>
        <fullName evidence="4">5-formyltetrahydrofolate cyclo-ligase</fullName>
        <ecNumber evidence="4">6.3.3.2</ecNumber>
    </recommendedName>
</protein>
<dbReference type="InterPro" id="IPR024185">
    <property type="entry name" value="FTHF_cligase-like_sf"/>
</dbReference>
<evidence type="ECO:0000256" key="4">
    <source>
        <dbReference type="RuleBase" id="RU361279"/>
    </source>
</evidence>
<evidence type="ECO:0000313" key="6">
    <source>
        <dbReference type="Proteomes" id="UP000033187"/>
    </source>
</evidence>
<keyword evidence="5" id="KW-0436">Ligase</keyword>
<dbReference type="NCBIfam" id="TIGR02727">
    <property type="entry name" value="MTHFS_bact"/>
    <property type="match status" value="1"/>
</dbReference>
<dbReference type="GO" id="GO:0030272">
    <property type="term" value="F:5-formyltetrahydrofolate cyclo-ligase activity"/>
    <property type="evidence" value="ECO:0007669"/>
    <property type="project" value="UniProtKB-EC"/>
</dbReference>
<dbReference type="InterPro" id="IPR037171">
    <property type="entry name" value="NagB/RpiA_transferase-like"/>
</dbReference>
<dbReference type="KEGG" id="fil:BN1229_v1_2507"/>
<evidence type="ECO:0000313" key="5">
    <source>
        <dbReference type="EMBL" id="CPR21975.1"/>
    </source>
</evidence>
<dbReference type="RefSeq" id="WP_046478389.1">
    <property type="nucleotide sequence ID" value="NZ_LN829118.1"/>
</dbReference>
<evidence type="ECO:0000256" key="1">
    <source>
        <dbReference type="ARBA" id="ARBA00010638"/>
    </source>
</evidence>
<evidence type="ECO:0000256" key="2">
    <source>
        <dbReference type="ARBA" id="ARBA00022741"/>
    </source>
</evidence>
<dbReference type="GO" id="GO:0046872">
    <property type="term" value="F:metal ion binding"/>
    <property type="evidence" value="ECO:0007669"/>
    <property type="project" value="UniProtKB-KW"/>
</dbReference>
<organism evidence="5 6">
    <name type="scientific">Candidatus Filomicrobium marinum</name>
    <dbReference type="NCBI Taxonomy" id="1608628"/>
    <lineage>
        <taxon>Bacteria</taxon>
        <taxon>Pseudomonadati</taxon>
        <taxon>Pseudomonadota</taxon>
        <taxon>Alphaproteobacteria</taxon>
        <taxon>Hyphomicrobiales</taxon>
        <taxon>Hyphomicrobiaceae</taxon>
        <taxon>Filomicrobium</taxon>
    </lineage>
</organism>
<evidence type="ECO:0000256" key="3">
    <source>
        <dbReference type="ARBA" id="ARBA00022840"/>
    </source>
</evidence>
<comment type="cofactor">
    <cofactor evidence="4">
        <name>Mg(2+)</name>
        <dbReference type="ChEBI" id="CHEBI:18420"/>
    </cofactor>
</comment>
<keyword evidence="2 4" id="KW-0547">Nucleotide-binding</keyword>
<keyword evidence="6" id="KW-1185">Reference proteome</keyword>
<keyword evidence="4" id="KW-0479">Metal-binding</keyword>
<comment type="catalytic activity">
    <reaction evidence="4">
        <text>(6S)-5-formyl-5,6,7,8-tetrahydrofolate + ATP = (6R)-5,10-methenyltetrahydrofolate + ADP + phosphate</text>
        <dbReference type="Rhea" id="RHEA:10488"/>
        <dbReference type="ChEBI" id="CHEBI:30616"/>
        <dbReference type="ChEBI" id="CHEBI:43474"/>
        <dbReference type="ChEBI" id="CHEBI:57455"/>
        <dbReference type="ChEBI" id="CHEBI:57457"/>
        <dbReference type="ChEBI" id="CHEBI:456216"/>
        <dbReference type="EC" id="6.3.3.2"/>
    </reaction>
</comment>
<gene>
    <name evidence="5" type="ORF">YBN1229_v1_3408</name>
</gene>
<dbReference type="PANTHER" id="PTHR23407:SF1">
    <property type="entry name" value="5-FORMYLTETRAHYDROFOLATE CYCLO-LIGASE"/>
    <property type="match status" value="1"/>
</dbReference>
<keyword evidence="3 4" id="KW-0067">ATP-binding</keyword>
<dbReference type="AlphaFoldDB" id="A0A0D6JK13"/>
<keyword evidence="4" id="KW-0460">Magnesium</keyword>
<dbReference type="Gene3D" id="3.40.50.10420">
    <property type="entry name" value="NagB/RpiA/CoA transferase-like"/>
    <property type="match status" value="1"/>
</dbReference>
<dbReference type="Pfam" id="PF01812">
    <property type="entry name" value="5-FTHF_cyc-lig"/>
    <property type="match status" value="1"/>
</dbReference>
<dbReference type="Proteomes" id="UP000033187">
    <property type="component" value="Chromosome 1"/>
</dbReference>
<dbReference type="GO" id="GO:0035999">
    <property type="term" value="P:tetrahydrofolate interconversion"/>
    <property type="evidence" value="ECO:0007669"/>
    <property type="project" value="TreeGrafter"/>
</dbReference>
<dbReference type="OrthoDB" id="9801938at2"/>
<name>A0A0D6JK13_9HYPH</name>
<dbReference type="GO" id="GO:0005524">
    <property type="term" value="F:ATP binding"/>
    <property type="evidence" value="ECO:0007669"/>
    <property type="project" value="UniProtKB-KW"/>
</dbReference>
<dbReference type="InterPro" id="IPR002698">
    <property type="entry name" value="FTHF_cligase"/>
</dbReference>
<accession>A0A0D6JK13</accession>
<dbReference type="EC" id="6.3.3.2" evidence="4"/>
<dbReference type="SUPFAM" id="SSF100950">
    <property type="entry name" value="NagB/RpiA/CoA transferase-like"/>
    <property type="match status" value="1"/>
</dbReference>
<comment type="similarity">
    <text evidence="1 4">Belongs to the 5-formyltetrahydrofolate cyclo-ligase family.</text>
</comment>